<dbReference type="PANTHER" id="PTHR43767:SF10">
    <property type="entry name" value="SURFACTIN SYNTHASE SUBUNIT 1"/>
    <property type="match status" value="1"/>
</dbReference>
<dbReference type="PANTHER" id="PTHR43767">
    <property type="entry name" value="LONG-CHAIN-FATTY-ACID--COA LIGASE"/>
    <property type="match status" value="1"/>
</dbReference>
<dbReference type="Pfam" id="PF13193">
    <property type="entry name" value="AMP-binding_C"/>
    <property type="match status" value="1"/>
</dbReference>
<evidence type="ECO:0000259" key="1">
    <source>
        <dbReference type="Pfam" id="PF00501"/>
    </source>
</evidence>
<protein>
    <submittedName>
        <fullName evidence="3">Class I adenylate-forming enzyme family protein</fullName>
    </submittedName>
</protein>
<dbReference type="Gene3D" id="3.30.300.30">
    <property type="match status" value="1"/>
</dbReference>
<keyword evidence="4" id="KW-1185">Reference proteome</keyword>
<evidence type="ECO:0000259" key="2">
    <source>
        <dbReference type="Pfam" id="PF13193"/>
    </source>
</evidence>
<gene>
    <name evidence="3" type="ORF">ACFQO6_03525</name>
</gene>
<dbReference type="Proteomes" id="UP001596524">
    <property type="component" value="Unassembled WGS sequence"/>
</dbReference>
<feature type="domain" description="AMP-dependent synthetase/ligase" evidence="1">
    <location>
        <begin position="11"/>
        <end position="362"/>
    </location>
</feature>
<accession>A0ABW2MXB4</accession>
<sequence length="506" mass="54074">MNPFNDPVGAFERVASSRPHHPAVIDGDLVVSFGDLHLDVLFRCEALLTAGLEPGGRVAIVAESSADFLSTALAVWRAGGVLVTVYPSSSHDDLQYALESSEPVLVVAGEAQQEAVSAALTTTPIASIELFQPTSVRTDTEPNPANLREPLSLICFSSGTTSRPKAIMLTATAVHNCAETYGEVWHLSSDDRGIVCLPMAWMYGLASTSLALLLRGATTIVVRRARPDLLAAAMRRHQATFIAGVTTTFAKLAMHAKDEGLGQETFGALRLCISGGEPRNEAAFERWTSVSGVSVLDAYCSSECLPLVTYDPTVDPEPRPGSAGKLVPRAQLRIVDANGDDVAAGEVGEGLSTGPGLMLGYWRDPDQTEQALTPDGWYRTKDLVRMDEDGYVFVVGRLSDVIIRGGINISPGEVERALRMHPDVLDVTVVGLQDDMYGERVVAAVVAAEGLDVDALRAHAEETLTAYKRPSEYVVVNEFPVTSTGKVDRRALAARLDDAASTAARD</sequence>
<name>A0ABW2MXB4_9ACTN</name>
<evidence type="ECO:0000313" key="4">
    <source>
        <dbReference type="Proteomes" id="UP001596524"/>
    </source>
</evidence>
<dbReference type="InterPro" id="IPR000873">
    <property type="entry name" value="AMP-dep_synth/lig_dom"/>
</dbReference>
<proteinExistence type="predicted"/>
<dbReference type="InterPro" id="IPR025110">
    <property type="entry name" value="AMP-bd_C"/>
</dbReference>
<dbReference type="InterPro" id="IPR020845">
    <property type="entry name" value="AMP-binding_CS"/>
</dbReference>
<dbReference type="RefSeq" id="WP_255889417.1">
    <property type="nucleotide sequence ID" value="NZ_JAFMZM010000002.1"/>
</dbReference>
<dbReference type="InterPro" id="IPR045851">
    <property type="entry name" value="AMP-bd_C_sf"/>
</dbReference>
<feature type="domain" description="AMP-binding enzyme C-terminal" evidence="2">
    <location>
        <begin position="413"/>
        <end position="486"/>
    </location>
</feature>
<comment type="caution">
    <text evidence="3">The sequence shown here is derived from an EMBL/GenBank/DDBJ whole genome shotgun (WGS) entry which is preliminary data.</text>
</comment>
<reference evidence="4" key="1">
    <citation type="journal article" date="2019" name="Int. J. Syst. Evol. Microbiol.">
        <title>The Global Catalogue of Microorganisms (GCM) 10K type strain sequencing project: providing services to taxonomists for standard genome sequencing and annotation.</title>
        <authorList>
            <consortium name="The Broad Institute Genomics Platform"/>
            <consortium name="The Broad Institute Genome Sequencing Center for Infectious Disease"/>
            <person name="Wu L."/>
            <person name="Ma J."/>
        </authorList>
    </citation>
    <scope>NUCLEOTIDE SEQUENCE [LARGE SCALE GENOMIC DNA]</scope>
    <source>
        <strain evidence="4">FCH27</strain>
    </source>
</reference>
<dbReference type="EMBL" id="JBHTCH010000004">
    <property type="protein sequence ID" value="MFC7359328.1"/>
    <property type="molecule type" value="Genomic_DNA"/>
</dbReference>
<dbReference type="InterPro" id="IPR050237">
    <property type="entry name" value="ATP-dep_AMP-bd_enzyme"/>
</dbReference>
<dbReference type="Pfam" id="PF00501">
    <property type="entry name" value="AMP-binding"/>
    <property type="match status" value="1"/>
</dbReference>
<dbReference type="SUPFAM" id="SSF56801">
    <property type="entry name" value="Acetyl-CoA synthetase-like"/>
    <property type="match status" value="1"/>
</dbReference>
<dbReference type="PROSITE" id="PS00455">
    <property type="entry name" value="AMP_BINDING"/>
    <property type="match status" value="1"/>
</dbReference>
<evidence type="ECO:0000313" key="3">
    <source>
        <dbReference type="EMBL" id="MFC7359328.1"/>
    </source>
</evidence>
<dbReference type="InterPro" id="IPR042099">
    <property type="entry name" value="ANL_N_sf"/>
</dbReference>
<dbReference type="Gene3D" id="3.40.50.12780">
    <property type="entry name" value="N-terminal domain of ligase-like"/>
    <property type="match status" value="1"/>
</dbReference>
<organism evidence="3 4">
    <name type="scientific">Nocardioides astragali</name>
    <dbReference type="NCBI Taxonomy" id="1776736"/>
    <lineage>
        <taxon>Bacteria</taxon>
        <taxon>Bacillati</taxon>
        <taxon>Actinomycetota</taxon>
        <taxon>Actinomycetes</taxon>
        <taxon>Propionibacteriales</taxon>
        <taxon>Nocardioidaceae</taxon>
        <taxon>Nocardioides</taxon>
    </lineage>
</organism>